<accession>A0ABP0S965</accession>
<dbReference type="EMBL" id="CAXAMM010043194">
    <property type="protein sequence ID" value="CAK9108907.1"/>
    <property type="molecule type" value="Genomic_DNA"/>
</dbReference>
<evidence type="ECO:0000313" key="2">
    <source>
        <dbReference type="EMBL" id="CAK9108907.1"/>
    </source>
</evidence>
<reference evidence="2 3" key="1">
    <citation type="submission" date="2024-02" db="EMBL/GenBank/DDBJ databases">
        <authorList>
            <person name="Chen Y."/>
            <person name="Shah S."/>
            <person name="Dougan E. K."/>
            <person name="Thang M."/>
            <person name="Chan C."/>
        </authorList>
    </citation>
    <scope>NUCLEOTIDE SEQUENCE [LARGE SCALE GENOMIC DNA]</scope>
</reference>
<dbReference type="Proteomes" id="UP001642464">
    <property type="component" value="Unassembled WGS sequence"/>
</dbReference>
<protein>
    <submittedName>
        <fullName evidence="2">Uncharacterized protein</fullName>
    </submittedName>
</protein>
<sequence length="371" mass="41968">MEELEDFWKRQSGPFLEGCFGGARARPKLEGKEVMRDKGAVDLTSGEQDSKEDRAPILLLEDAMRCSSAEMCEERKHQADEDVAEALEAKHHDFGDSITFVQNVKTKLGAQDEETISDQKLEPHNGELRDEAEDEQDSDIDEEEQQMRSPVLEELVPMPFDVAVFQPPEALSEDFESSTARKAIPISERTCNGSRVLHLHADGSIDIVVDVEQDTHLDAGRAKTLEQLEKNLAEPLEAIKSLDERTQELRNSIRQRLRKIGSVACVQRQQHQKSVKSTKRTKASEGRLRQIVNFNEWLSMSQNPFRAASSEPSLIRGKRASTETQRLRSELLHRAKLIQRSPFHKHGRSVQEMMATAQAHGLMALRASKNR</sequence>
<feature type="region of interest" description="Disordered" evidence="1">
    <location>
        <begin position="110"/>
        <end position="146"/>
    </location>
</feature>
<gene>
    <name evidence="2" type="ORF">SCF082_LOCUS50633</name>
</gene>
<feature type="compositionally biased region" description="Acidic residues" evidence="1">
    <location>
        <begin position="130"/>
        <end position="144"/>
    </location>
</feature>
<organism evidence="2 3">
    <name type="scientific">Durusdinium trenchii</name>
    <dbReference type="NCBI Taxonomy" id="1381693"/>
    <lineage>
        <taxon>Eukaryota</taxon>
        <taxon>Sar</taxon>
        <taxon>Alveolata</taxon>
        <taxon>Dinophyceae</taxon>
        <taxon>Suessiales</taxon>
        <taxon>Symbiodiniaceae</taxon>
        <taxon>Durusdinium</taxon>
    </lineage>
</organism>
<feature type="compositionally biased region" description="Basic and acidic residues" evidence="1">
    <location>
        <begin position="117"/>
        <end position="129"/>
    </location>
</feature>
<keyword evidence="3" id="KW-1185">Reference proteome</keyword>
<evidence type="ECO:0000256" key="1">
    <source>
        <dbReference type="SAM" id="MobiDB-lite"/>
    </source>
</evidence>
<name>A0ABP0S965_9DINO</name>
<proteinExistence type="predicted"/>
<comment type="caution">
    <text evidence="2">The sequence shown here is derived from an EMBL/GenBank/DDBJ whole genome shotgun (WGS) entry which is preliminary data.</text>
</comment>
<evidence type="ECO:0000313" key="3">
    <source>
        <dbReference type="Proteomes" id="UP001642464"/>
    </source>
</evidence>